<evidence type="ECO:0000313" key="3">
    <source>
        <dbReference type="EMBL" id="TPX11821.1"/>
    </source>
</evidence>
<dbReference type="SUPFAM" id="SSF53474">
    <property type="entry name" value="alpha/beta-Hydrolases"/>
    <property type="match status" value="1"/>
</dbReference>
<sequence>MPFFQSGEKRLFYHRVDAGAAQKAAAPTLVFIHGLGSSHAFYGSVMNQLAGAGYSSAALDVHGSGMSELAPGSAGPTFESIGKDVESLLAHLKLAPEQVIVGGHSMGGIVVSNLAAQHNLKGAVLIGPVLPKPALGEIFTARIAKVREAGMEAMADTIPVAATGSRSTQTHKAFIRALILSQKVEGYAGVCQAIAQAERPQYSKAKSPVLILAGSEDKTSPVADSRVILEEWGSDDKSKRLEILEGVGHWHCIEAADEVGDKILNLLSQLS</sequence>
<comment type="caution">
    <text evidence="3">The sequence shown here is derived from an EMBL/GenBank/DDBJ whole genome shotgun (WGS) entry which is preliminary data.</text>
</comment>
<evidence type="ECO:0000259" key="2">
    <source>
        <dbReference type="Pfam" id="PF12146"/>
    </source>
</evidence>
<organism evidence="3 4">
    <name type="scientific">Thyridium curvatum</name>
    <dbReference type="NCBI Taxonomy" id="1093900"/>
    <lineage>
        <taxon>Eukaryota</taxon>
        <taxon>Fungi</taxon>
        <taxon>Dikarya</taxon>
        <taxon>Ascomycota</taxon>
        <taxon>Pezizomycotina</taxon>
        <taxon>Sordariomycetes</taxon>
        <taxon>Sordariomycetidae</taxon>
        <taxon>Thyridiales</taxon>
        <taxon>Thyridiaceae</taxon>
        <taxon>Thyridium</taxon>
    </lineage>
</organism>
<dbReference type="InParanoid" id="A0A507B436"/>
<dbReference type="AlphaFoldDB" id="A0A507B436"/>
<dbReference type="GeneID" id="41975005"/>
<dbReference type="InterPro" id="IPR022742">
    <property type="entry name" value="Hydrolase_4"/>
</dbReference>
<evidence type="ECO:0000256" key="1">
    <source>
        <dbReference type="ARBA" id="ARBA00038097"/>
    </source>
</evidence>
<dbReference type="Gene3D" id="3.40.50.1820">
    <property type="entry name" value="alpha/beta hydrolase"/>
    <property type="match status" value="1"/>
</dbReference>
<proteinExistence type="inferred from homology"/>
<dbReference type="PANTHER" id="PTHR42886">
    <property type="entry name" value="RE40534P-RELATED"/>
    <property type="match status" value="1"/>
</dbReference>
<dbReference type="InterPro" id="IPR029058">
    <property type="entry name" value="AB_hydrolase_fold"/>
</dbReference>
<dbReference type="Proteomes" id="UP000319257">
    <property type="component" value="Unassembled WGS sequence"/>
</dbReference>
<feature type="domain" description="Serine aminopeptidase S33" evidence="2">
    <location>
        <begin position="27"/>
        <end position="250"/>
    </location>
</feature>
<dbReference type="STRING" id="1093900.A0A507B436"/>
<name>A0A507B436_9PEZI</name>
<dbReference type="EMBL" id="SKBQ01000046">
    <property type="protein sequence ID" value="TPX11821.1"/>
    <property type="molecule type" value="Genomic_DNA"/>
</dbReference>
<dbReference type="RefSeq" id="XP_030993532.1">
    <property type="nucleotide sequence ID" value="XM_031142315.1"/>
</dbReference>
<keyword evidence="4" id="KW-1185">Reference proteome</keyword>
<accession>A0A507B436</accession>
<protein>
    <recommendedName>
        <fullName evidence="2">Serine aminopeptidase S33 domain-containing protein</fullName>
    </recommendedName>
</protein>
<dbReference type="PANTHER" id="PTHR42886:SF29">
    <property type="entry name" value="PUMMELIG, ISOFORM A"/>
    <property type="match status" value="1"/>
</dbReference>
<dbReference type="Pfam" id="PF12146">
    <property type="entry name" value="Hydrolase_4"/>
    <property type="match status" value="1"/>
</dbReference>
<gene>
    <name evidence="3" type="ORF">E0L32_007558</name>
</gene>
<dbReference type="OrthoDB" id="2498029at2759"/>
<reference evidence="3 4" key="1">
    <citation type="submission" date="2019-06" db="EMBL/GenBank/DDBJ databases">
        <title>Draft genome sequence of the filamentous fungus Phialemoniopsis curvata isolated from diesel fuel.</title>
        <authorList>
            <person name="Varaljay V.A."/>
            <person name="Lyon W.J."/>
            <person name="Crouch A.L."/>
            <person name="Drake C.E."/>
            <person name="Hollomon J.M."/>
            <person name="Nadeau L.J."/>
            <person name="Nunn H.S."/>
            <person name="Stevenson B.S."/>
            <person name="Bojanowski C.L."/>
            <person name="Crookes-Goodson W.J."/>
        </authorList>
    </citation>
    <scope>NUCLEOTIDE SEQUENCE [LARGE SCALE GENOMIC DNA]</scope>
    <source>
        <strain evidence="3 4">D216</strain>
    </source>
</reference>
<comment type="similarity">
    <text evidence="1">Belongs to the peptidase S33 family. ABHD4/ABHD5 subfamily.</text>
</comment>
<evidence type="ECO:0000313" key="4">
    <source>
        <dbReference type="Proteomes" id="UP000319257"/>
    </source>
</evidence>